<dbReference type="AlphaFoldDB" id="A0A4Y9ABX3"/>
<feature type="transmembrane region" description="Helical" evidence="1">
    <location>
        <begin position="32"/>
        <end position="49"/>
    </location>
</feature>
<reference evidence="2 3" key="1">
    <citation type="submission" date="2019-03" db="EMBL/GenBank/DDBJ databases">
        <title>Genome sequence of Lentibacillus salicampi ATCC BAA-719.</title>
        <authorList>
            <person name="Maclea K.S."/>
            <person name="Simoes Junior M."/>
        </authorList>
    </citation>
    <scope>NUCLEOTIDE SEQUENCE [LARGE SCALE GENOMIC DNA]</scope>
    <source>
        <strain evidence="2 3">ATCC BAA-719</strain>
    </source>
</reference>
<name>A0A4Y9ABX3_9BACI</name>
<feature type="transmembrane region" description="Helical" evidence="1">
    <location>
        <begin position="138"/>
        <end position="161"/>
    </location>
</feature>
<proteinExistence type="predicted"/>
<keyword evidence="3" id="KW-1185">Reference proteome</keyword>
<sequence>MKKGDITYKSPMAALLWSFALPGFGQFYNRDYFLGLVLVSWEILINLYSNLNIALMHTFHGDFQTAHDIINYEWGLFYPSVFAFSLWQAYNKARAITYRYEHQEELRKVYHTGLFFGLTAGMTIGLTTHHLYQVKGLQFLAVPVYSGLFFGIVGGVLGHLIEKCAEKWRERNSRQSEH</sequence>
<feature type="transmembrane region" description="Helical" evidence="1">
    <location>
        <begin position="109"/>
        <end position="132"/>
    </location>
</feature>
<protein>
    <recommendedName>
        <fullName evidence="4">DUF5683 domain-containing protein</fullName>
    </recommendedName>
</protein>
<evidence type="ECO:0000313" key="3">
    <source>
        <dbReference type="Proteomes" id="UP000298484"/>
    </source>
</evidence>
<accession>A0A4Y9ABX3</accession>
<evidence type="ECO:0000256" key="1">
    <source>
        <dbReference type="SAM" id="Phobius"/>
    </source>
</evidence>
<keyword evidence="1" id="KW-1133">Transmembrane helix</keyword>
<gene>
    <name evidence="2" type="ORF">E4U82_12275</name>
</gene>
<organism evidence="2 3">
    <name type="scientific">Lentibacillus salicampi</name>
    <dbReference type="NCBI Taxonomy" id="175306"/>
    <lineage>
        <taxon>Bacteria</taxon>
        <taxon>Bacillati</taxon>
        <taxon>Bacillota</taxon>
        <taxon>Bacilli</taxon>
        <taxon>Bacillales</taxon>
        <taxon>Bacillaceae</taxon>
        <taxon>Lentibacillus</taxon>
    </lineage>
</organism>
<dbReference type="RefSeq" id="WP_135110480.1">
    <property type="nucleotide sequence ID" value="NZ_SRHY01000022.1"/>
</dbReference>
<feature type="transmembrane region" description="Helical" evidence="1">
    <location>
        <begin position="69"/>
        <end position="89"/>
    </location>
</feature>
<comment type="caution">
    <text evidence="2">The sequence shown here is derived from an EMBL/GenBank/DDBJ whole genome shotgun (WGS) entry which is preliminary data.</text>
</comment>
<evidence type="ECO:0000313" key="2">
    <source>
        <dbReference type="EMBL" id="TFJ92420.1"/>
    </source>
</evidence>
<keyword evidence="1" id="KW-0472">Membrane</keyword>
<dbReference type="Proteomes" id="UP000298484">
    <property type="component" value="Unassembled WGS sequence"/>
</dbReference>
<keyword evidence="1" id="KW-0812">Transmembrane</keyword>
<dbReference type="OrthoDB" id="1681403at2"/>
<evidence type="ECO:0008006" key="4">
    <source>
        <dbReference type="Google" id="ProtNLM"/>
    </source>
</evidence>
<dbReference type="EMBL" id="SRHY01000022">
    <property type="protein sequence ID" value="TFJ92420.1"/>
    <property type="molecule type" value="Genomic_DNA"/>
</dbReference>